<protein>
    <submittedName>
        <fullName evidence="2">Uncharacterized protein</fullName>
    </submittedName>
</protein>
<feature type="compositionally biased region" description="Basic and acidic residues" evidence="1">
    <location>
        <begin position="23"/>
        <end position="47"/>
    </location>
</feature>
<gene>
    <name evidence="2" type="ORF">N015_13110</name>
</gene>
<evidence type="ECO:0000313" key="2">
    <source>
        <dbReference type="EMBL" id="QHF03293.1"/>
    </source>
</evidence>
<dbReference type="Proteomes" id="UP000464644">
    <property type="component" value="Chromosome"/>
</dbReference>
<reference evidence="2 3" key="1">
    <citation type="journal article" date="2014" name="Genome Announc.">
        <title>Draft Genome Sequences of a Phylogenetically Diverse Suite of Pseudomonas syringae Strains from Multiple Source Populations.</title>
        <authorList>
            <person name="Baltrus D.A."/>
            <person name="Yourstone S."/>
            <person name="Lind A."/>
            <person name="Guilbaud C."/>
            <person name="Sands D.C."/>
            <person name="Jones C.D."/>
            <person name="Morris C.E."/>
            <person name="Dangl J.L."/>
        </authorList>
    </citation>
    <scope>NUCLEOTIDE SEQUENCE [LARGE SCALE GENOMIC DNA]</scope>
    <source>
        <strain evidence="2 3">CC1524</strain>
    </source>
</reference>
<dbReference type="EMBL" id="CP047265">
    <property type="protein sequence ID" value="QHF03293.1"/>
    <property type="molecule type" value="Genomic_DNA"/>
</dbReference>
<dbReference type="RefSeq" id="WP_159372184.1">
    <property type="nucleotide sequence ID" value="NZ_CP047265.1"/>
</dbReference>
<sequence length="47" mass="5540">MSAARMAAQFDWTTVGSFSPERFTGDERKEYEAEQARIEREWDNQPN</sequence>
<proteinExistence type="predicted"/>
<feature type="region of interest" description="Disordered" evidence="1">
    <location>
        <begin position="21"/>
        <end position="47"/>
    </location>
</feature>
<organism evidence="2 3">
    <name type="scientific">Pseudomonas asturiensis</name>
    <dbReference type="NCBI Taxonomy" id="1190415"/>
    <lineage>
        <taxon>Bacteria</taxon>
        <taxon>Pseudomonadati</taxon>
        <taxon>Pseudomonadota</taxon>
        <taxon>Gammaproteobacteria</taxon>
        <taxon>Pseudomonadales</taxon>
        <taxon>Pseudomonadaceae</taxon>
        <taxon>Pseudomonas</taxon>
    </lineage>
</organism>
<evidence type="ECO:0000256" key="1">
    <source>
        <dbReference type="SAM" id="MobiDB-lite"/>
    </source>
</evidence>
<keyword evidence="3" id="KW-1185">Reference proteome</keyword>
<accession>A0ABX6HCI8</accession>
<name>A0ABX6HCI8_9PSED</name>
<evidence type="ECO:0000313" key="3">
    <source>
        <dbReference type="Proteomes" id="UP000464644"/>
    </source>
</evidence>